<evidence type="ECO:0000313" key="4">
    <source>
        <dbReference type="Proteomes" id="UP001321018"/>
    </source>
</evidence>
<gene>
    <name evidence="3" type="ORF">OB960_16635</name>
</gene>
<evidence type="ECO:0000259" key="2">
    <source>
        <dbReference type="Pfam" id="PF00884"/>
    </source>
</evidence>
<dbReference type="CDD" id="cd16148">
    <property type="entry name" value="sulfatase_like"/>
    <property type="match status" value="1"/>
</dbReference>
<feature type="domain" description="Sulfatase N-terminal" evidence="2">
    <location>
        <begin position="3"/>
        <end position="333"/>
    </location>
</feature>
<sequence length="499" mass="56207">MRILYIDVDSLRPDHLGCYGYHRDTSPNVDALASDGRRFTNYYASDAPCGPSRTALFLSRFGIHTGVVNHGGLNGDPRRYGRQRGFNYPEKFRSWMTVLAEHGIHTATVSPFPSRHDTWQVLEGFAEFHDPRDSHAHAADIYPYAEEWLEANAADDDWFLHVNFWDPHTEYNTPLEYGNPFDDEPAPEWPDEETIRDHYESYGPHSAFNPESASFDWSGSWNLERMPEEIADREDFETWVDGYDTGIRFMDDHVGKICDLLREQGVFEETLIVVSADHGEALGEFNVYGDHQCADQATCRVPLIVSGPEVEPGVDEDLHYQIDLAPTVSELVGAEPPAGWDGRSFAPSLTDGERAGRESLVVSQGAWACQRAARWDDWLLVRTYHDGGKPAFDDVMLFDVATDPHQTTDLSAERPDVTARGLSILQRWHDDRLLEAARGENGGNPETPDGIVDPMWDTIREGGPLHARGHLGPYAEYLRSEGREEQAAEIEANYDLDVA</sequence>
<proteinExistence type="inferred from homology"/>
<evidence type="ECO:0000313" key="3">
    <source>
        <dbReference type="EMBL" id="MCU4743014.1"/>
    </source>
</evidence>
<dbReference type="RefSeq" id="WP_338004832.1">
    <property type="nucleotide sequence ID" value="NZ_JAOPKA010000012.1"/>
</dbReference>
<dbReference type="Proteomes" id="UP001321018">
    <property type="component" value="Unassembled WGS sequence"/>
</dbReference>
<dbReference type="AlphaFoldDB" id="A0AAP3E3H7"/>
<accession>A0AAP3E3H7</accession>
<dbReference type="Pfam" id="PF00884">
    <property type="entry name" value="Sulfatase"/>
    <property type="match status" value="1"/>
</dbReference>
<dbReference type="InterPro" id="IPR017850">
    <property type="entry name" value="Alkaline_phosphatase_core_sf"/>
</dbReference>
<dbReference type="InterPro" id="IPR050738">
    <property type="entry name" value="Sulfatase"/>
</dbReference>
<dbReference type="SUPFAM" id="SSF53649">
    <property type="entry name" value="Alkaline phosphatase-like"/>
    <property type="match status" value="1"/>
</dbReference>
<comment type="caution">
    <text evidence="3">The sequence shown here is derived from an EMBL/GenBank/DDBJ whole genome shotgun (WGS) entry which is preliminary data.</text>
</comment>
<dbReference type="InterPro" id="IPR000917">
    <property type="entry name" value="Sulfatase_N"/>
</dbReference>
<dbReference type="GO" id="GO:0004065">
    <property type="term" value="F:arylsulfatase activity"/>
    <property type="evidence" value="ECO:0007669"/>
    <property type="project" value="TreeGrafter"/>
</dbReference>
<dbReference type="PANTHER" id="PTHR42693:SF33">
    <property type="entry name" value="ARYLSULFATASE"/>
    <property type="match status" value="1"/>
</dbReference>
<comment type="similarity">
    <text evidence="1">Belongs to the sulfatase family.</text>
</comment>
<reference evidence="3" key="1">
    <citation type="submission" date="2022-09" db="EMBL/GenBank/DDBJ databases">
        <title>Enrichment on poylsaccharides allowed isolation of novel metabolic and taxonomic groups of Haloarchaea.</title>
        <authorList>
            <person name="Sorokin D.Y."/>
            <person name="Elcheninov A.G."/>
            <person name="Khizhniak T.V."/>
            <person name="Kolganova T.V."/>
            <person name="Kublanov I.V."/>
        </authorList>
    </citation>
    <scope>NUCLEOTIDE SEQUENCE</scope>
    <source>
        <strain evidence="3">AArc-xg1-1</strain>
    </source>
</reference>
<dbReference type="EMBL" id="JAOPKA010000012">
    <property type="protein sequence ID" value="MCU4743014.1"/>
    <property type="molecule type" value="Genomic_DNA"/>
</dbReference>
<evidence type="ECO:0000256" key="1">
    <source>
        <dbReference type="ARBA" id="ARBA00008779"/>
    </source>
</evidence>
<name>A0AAP3E3H7_9EURY</name>
<protein>
    <submittedName>
        <fullName evidence="3">Sulfatase</fullName>
    </submittedName>
</protein>
<organism evidence="3 4">
    <name type="scientific">Natronoglomus mannanivorans</name>
    <dbReference type="NCBI Taxonomy" id="2979990"/>
    <lineage>
        <taxon>Archaea</taxon>
        <taxon>Methanobacteriati</taxon>
        <taxon>Methanobacteriota</taxon>
        <taxon>Stenosarchaea group</taxon>
        <taxon>Halobacteria</taxon>
        <taxon>Halobacteriales</taxon>
        <taxon>Natrialbaceae</taxon>
        <taxon>Natronoglomus</taxon>
    </lineage>
</organism>
<dbReference type="Gene3D" id="3.40.720.10">
    <property type="entry name" value="Alkaline Phosphatase, subunit A"/>
    <property type="match status" value="1"/>
</dbReference>
<dbReference type="PANTHER" id="PTHR42693">
    <property type="entry name" value="ARYLSULFATASE FAMILY MEMBER"/>
    <property type="match status" value="1"/>
</dbReference>